<dbReference type="GO" id="GO:0005525">
    <property type="term" value="F:GTP binding"/>
    <property type="evidence" value="ECO:0007669"/>
    <property type="project" value="UniProtKB-KW"/>
</dbReference>
<evidence type="ECO:0000256" key="3">
    <source>
        <dbReference type="ARBA" id="ARBA00023134"/>
    </source>
</evidence>
<feature type="transmembrane region" description="Helical" evidence="4">
    <location>
        <begin position="315"/>
        <end position="334"/>
    </location>
</feature>
<evidence type="ECO:0000313" key="7">
    <source>
        <dbReference type="Proteomes" id="UP000265140"/>
    </source>
</evidence>
<dbReference type="InterPro" id="IPR006703">
    <property type="entry name" value="G_AIG1"/>
</dbReference>
<evidence type="ECO:0000259" key="5">
    <source>
        <dbReference type="PROSITE" id="PS51720"/>
    </source>
</evidence>
<name>A0AAY5KUA6_ESOLU</name>
<feature type="transmembrane region" description="Helical" evidence="4">
    <location>
        <begin position="243"/>
        <end position="264"/>
    </location>
</feature>
<dbReference type="PANTHER" id="PTHR10903">
    <property type="entry name" value="GTPASE, IMAP FAMILY MEMBER-RELATED"/>
    <property type="match status" value="1"/>
</dbReference>
<keyword evidence="7" id="KW-1185">Reference proteome</keyword>
<dbReference type="Proteomes" id="UP000265140">
    <property type="component" value="Chromosome 9"/>
</dbReference>
<feature type="transmembrane region" description="Helical" evidence="4">
    <location>
        <begin position="217"/>
        <end position="237"/>
    </location>
</feature>
<dbReference type="PANTHER" id="PTHR10903:SF170">
    <property type="entry name" value="GTPASE IMAP FAMILY MEMBER 7"/>
    <property type="match status" value="1"/>
</dbReference>
<dbReference type="Gene3D" id="3.40.50.300">
    <property type="entry name" value="P-loop containing nucleotide triphosphate hydrolases"/>
    <property type="match status" value="1"/>
</dbReference>
<keyword evidence="2" id="KW-0547">Nucleotide-binding</keyword>
<organism evidence="6 7">
    <name type="scientific">Esox lucius</name>
    <name type="common">Northern pike</name>
    <dbReference type="NCBI Taxonomy" id="8010"/>
    <lineage>
        <taxon>Eukaryota</taxon>
        <taxon>Metazoa</taxon>
        <taxon>Chordata</taxon>
        <taxon>Craniata</taxon>
        <taxon>Vertebrata</taxon>
        <taxon>Euteleostomi</taxon>
        <taxon>Actinopterygii</taxon>
        <taxon>Neopterygii</taxon>
        <taxon>Teleostei</taxon>
        <taxon>Protacanthopterygii</taxon>
        <taxon>Esociformes</taxon>
        <taxon>Esocidae</taxon>
        <taxon>Esox</taxon>
    </lineage>
</organism>
<dbReference type="GO" id="GO:0046718">
    <property type="term" value="P:symbiont entry into host cell"/>
    <property type="evidence" value="ECO:0007669"/>
    <property type="project" value="InterPro"/>
</dbReference>
<keyword evidence="4" id="KW-1133">Transmembrane helix</keyword>
<accession>A0AAY5KUA6</accession>
<protein>
    <recommendedName>
        <fullName evidence="5">AIG1-type G domain-containing protein</fullName>
    </recommendedName>
</protein>
<dbReference type="InterPro" id="IPR045058">
    <property type="entry name" value="GIMA/IAN/Toc"/>
</dbReference>
<dbReference type="AlphaFoldDB" id="A0AAY5KUA6"/>
<dbReference type="PROSITE" id="PS51720">
    <property type="entry name" value="G_AIG1"/>
    <property type="match status" value="1"/>
</dbReference>
<dbReference type="GeneTree" id="ENSGT01140000282522"/>
<feature type="domain" description="AIG1-type G" evidence="5">
    <location>
        <begin position="7"/>
        <end position="207"/>
    </location>
</feature>
<keyword evidence="3" id="KW-0342">GTP-binding</keyword>
<dbReference type="FunFam" id="3.40.50.300:FF:000366">
    <property type="entry name" value="GTPase, IMAP family member 2"/>
    <property type="match status" value="1"/>
</dbReference>
<evidence type="ECO:0000256" key="2">
    <source>
        <dbReference type="ARBA" id="ARBA00022741"/>
    </source>
</evidence>
<reference evidence="6 7" key="1">
    <citation type="submission" date="2020-02" db="EMBL/GenBank/DDBJ databases">
        <title>Esox lucius (northern pike) genome, fEsoLuc1, primary haplotype.</title>
        <authorList>
            <person name="Myers G."/>
            <person name="Karagic N."/>
            <person name="Meyer A."/>
            <person name="Pippel M."/>
            <person name="Reichard M."/>
            <person name="Winkler S."/>
            <person name="Tracey A."/>
            <person name="Sims Y."/>
            <person name="Howe K."/>
            <person name="Rhie A."/>
            <person name="Formenti G."/>
            <person name="Durbin R."/>
            <person name="Fedrigo O."/>
            <person name="Jarvis E.D."/>
        </authorList>
    </citation>
    <scope>NUCLEOTIDE SEQUENCE [LARGE SCALE GENOMIC DNA]</scope>
</reference>
<keyword evidence="4" id="KW-0812">Transmembrane</keyword>
<reference evidence="6" key="3">
    <citation type="submission" date="2025-09" db="UniProtKB">
        <authorList>
            <consortium name="Ensembl"/>
        </authorList>
    </citation>
    <scope>IDENTIFICATION</scope>
</reference>
<dbReference type="Ensembl" id="ENSELUT00000089860.1">
    <property type="protein sequence ID" value="ENSELUP00000090097.1"/>
    <property type="gene ID" value="ENSELUG00000042698.1"/>
</dbReference>
<keyword evidence="4" id="KW-0472">Membrane</keyword>
<evidence type="ECO:0000313" key="6">
    <source>
        <dbReference type="Ensembl" id="ENSELUP00000090097.1"/>
    </source>
</evidence>
<dbReference type="SUPFAM" id="SSF52540">
    <property type="entry name" value="P-loop containing nucleoside triphosphate hydrolases"/>
    <property type="match status" value="1"/>
</dbReference>
<dbReference type="InterPro" id="IPR027417">
    <property type="entry name" value="P-loop_NTPase"/>
</dbReference>
<dbReference type="Pfam" id="PF04548">
    <property type="entry name" value="AIG1"/>
    <property type="match status" value="1"/>
</dbReference>
<evidence type="ECO:0000256" key="4">
    <source>
        <dbReference type="SAM" id="Phobius"/>
    </source>
</evidence>
<comment type="similarity">
    <text evidence="1">Belongs to the TRAFAC class TrmE-Era-EngA-EngB-Septin-like GTPase superfamily. AIG1/Toc34/Toc159-like paraseptin GTPase family. IAN subfamily.</text>
</comment>
<feature type="transmembrane region" description="Helical" evidence="4">
    <location>
        <begin position="346"/>
        <end position="367"/>
    </location>
</feature>
<sequence length="384" mass="42436">MANSRQLSELRIVLVGKTGAGKSATGNTILGIENAFKADLSPTSVTRNTLKKKQSVDGREITLIDTLGLFDTSLDTEIMKKEIIKCIEVSVPGPHAFLLVISLGRFTKEEQNAVKWIQENFGEEASKYTIVLFTGQDQLGKKTLKDFLKDSEELTEVIRTCGSRYHSLNNVNINDRHQVTELLKKVETMVETNGRSYYTNEMFKEAQRRLARKKFPLKYMAVGSVAGGGVAMTASAVAIDTVIASICMPVVGVAAGGFVAYLVWNWWWDAGEDKVVVSGGDVARDATVESEPATTLPDGHLGQIKEDKKQKCIDPLMVAKLLMLFVVAAVMWKAAEALYLGDACWYIIKILGLLCLVRALNAVYLFYIKKGENLKHDEYPGKEQ</sequence>
<proteinExistence type="inferred from homology"/>
<evidence type="ECO:0000256" key="1">
    <source>
        <dbReference type="ARBA" id="ARBA00008535"/>
    </source>
</evidence>
<reference evidence="6" key="2">
    <citation type="submission" date="2025-08" db="UniProtKB">
        <authorList>
            <consortium name="Ensembl"/>
        </authorList>
    </citation>
    <scope>IDENTIFICATION</scope>
</reference>
<dbReference type="CDD" id="cd01852">
    <property type="entry name" value="AIG1"/>
    <property type="match status" value="1"/>
</dbReference>